<dbReference type="EMBL" id="CP095072">
    <property type="protein sequence ID" value="UOQ46833.1"/>
    <property type="molecule type" value="Genomic_DNA"/>
</dbReference>
<dbReference type="Proteomes" id="UP000831782">
    <property type="component" value="Chromosome"/>
</dbReference>
<evidence type="ECO:0000313" key="1">
    <source>
        <dbReference type="EMBL" id="UOQ46833.1"/>
    </source>
</evidence>
<organism evidence="1 2">
    <name type="scientific">Gracilibacillus caseinilyticus</name>
    <dbReference type="NCBI Taxonomy" id="2932256"/>
    <lineage>
        <taxon>Bacteria</taxon>
        <taxon>Bacillati</taxon>
        <taxon>Bacillota</taxon>
        <taxon>Bacilli</taxon>
        <taxon>Bacillales</taxon>
        <taxon>Bacillaceae</taxon>
        <taxon>Gracilibacillus</taxon>
    </lineage>
</organism>
<name>A0ABY4ESI4_9BACI</name>
<sequence>MSKEKYNEIFDVVKKVINEWDPIGVLPYAPDDEYKFEVAKVVTLLSKVENVEELSDGLAKIFKKALEWNFTKEECLPIAKKI</sequence>
<gene>
    <name evidence="1" type="ORF">MUN88_12075</name>
</gene>
<dbReference type="SUPFAM" id="SSF116922">
    <property type="entry name" value="YugE-like"/>
    <property type="match status" value="1"/>
</dbReference>
<dbReference type="RefSeq" id="WP_244715355.1">
    <property type="nucleotide sequence ID" value="NZ_CP095072.1"/>
</dbReference>
<protein>
    <submittedName>
        <fullName evidence="1">DUF1871 family protein</fullName>
    </submittedName>
</protein>
<dbReference type="InterPro" id="IPR015053">
    <property type="entry name" value="DUF1871"/>
</dbReference>
<proteinExistence type="predicted"/>
<evidence type="ECO:0000313" key="2">
    <source>
        <dbReference type="Proteomes" id="UP000831782"/>
    </source>
</evidence>
<accession>A0ABY4ESI4</accession>
<dbReference type="Gene3D" id="1.10.340.20">
    <property type="entry name" value="Apc36109-like domain"/>
    <property type="match status" value="1"/>
</dbReference>
<reference evidence="1 2" key="1">
    <citation type="submission" date="2022-04" db="EMBL/GenBank/DDBJ databases">
        <title>Gracilibacillus sp. isolated from saltern.</title>
        <authorList>
            <person name="Won M."/>
            <person name="Lee C.-M."/>
            <person name="Woen H.-Y."/>
            <person name="Kwon S.-W."/>
        </authorList>
    </citation>
    <scope>NUCLEOTIDE SEQUENCE [LARGE SCALE GENOMIC DNA]</scope>
    <source>
        <strain evidence="1 2">SSWR10-1</strain>
    </source>
</reference>
<dbReference type="InterPro" id="IPR023162">
    <property type="entry name" value="Apc36109-like_dom_sf"/>
</dbReference>
<keyword evidence="2" id="KW-1185">Reference proteome</keyword>
<dbReference type="Pfam" id="PF08958">
    <property type="entry name" value="DUF1871"/>
    <property type="match status" value="1"/>
</dbReference>